<evidence type="ECO:0000313" key="3">
    <source>
        <dbReference type="EMBL" id="MFC3675809.1"/>
    </source>
</evidence>
<comment type="caution">
    <text evidence="3">The sequence shown here is derived from an EMBL/GenBank/DDBJ whole genome shotgun (WGS) entry which is preliminary data.</text>
</comment>
<dbReference type="GO" id="GO:0003677">
    <property type="term" value="F:DNA binding"/>
    <property type="evidence" value="ECO:0007669"/>
    <property type="project" value="UniProtKB-KW"/>
</dbReference>
<dbReference type="InterPro" id="IPR007159">
    <property type="entry name" value="SpoVT-AbrB_dom"/>
</dbReference>
<dbReference type="RefSeq" id="WP_379725079.1">
    <property type="nucleotide sequence ID" value="NZ_JBHRYJ010000001.1"/>
</dbReference>
<dbReference type="InterPro" id="IPR037914">
    <property type="entry name" value="SpoVT-AbrB_sf"/>
</dbReference>
<keyword evidence="3" id="KW-0238">DNA-binding</keyword>
<evidence type="ECO:0000259" key="2">
    <source>
        <dbReference type="SMART" id="SM00966"/>
    </source>
</evidence>
<dbReference type="EMBL" id="JBHRYJ010000001">
    <property type="protein sequence ID" value="MFC3675809.1"/>
    <property type="molecule type" value="Genomic_DNA"/>
</dbReference>
<dbReference type="Proteomes" id="UP001595711">
    <property type="component" value="Unassembled WGS sequence"/>
</dbReference>
<evidence type="ECO:0000256" key="1">
    <source>
        <dbReference type="SAM" id="MobiDB-lite"/>
    </source>
</evidence>
<name>A0ABV7VE83_9PROT</name>
<proteinExistence type="predicted"/>
<protein>
    <submittedName>
        <fullName evidence="3">AbrB/MazE/SpoVT family DNA-binding domain-containing protein</fullName>
    </submittedName>
</protein>
<reference evidence="4" key="1">
    <citation type="journal article" date="2019" name="Int. J. Syst. Evol. Microbiol.">
        <title>The Global Catalogue of Microorganisms (GCM) 10K type strain sequencing project: providing services to taxonomists for standard genome sequencing and annotation.</title>
        <authorList>
            <consortium name="The Broad Institute Genomics Platform"/>
            <consortium name="The Broad Institute Genome Sequencing Center for Infectious Disease"/>
            <person name="Wu L."/>
            <person name="Ma J."/>
        </authorList>
    </citation>
    <scope>NUCLEOTIDE SEQUENCE [LARGE SCALE GENOMIC DNA]</scope>
    <source>
        <strain evidence="4">KCTC 42182</strain>
    </source>
</reference>
<keyword evidence="4" id="KW-1185">Reference proteome</keyword>
<feature type="region of interest" description="Disordered" evidence="1">
    <location>
        <begin position="43"/>
        <end position="72"/>
    </location>
</feature>
<feature type="domain" description="SpoVT-AbrB" evidence="2">
    <location>
        <begin position="4"/>
        <end position="49"/>
    </location>
</feature>
<sequence>MDTLKLHKGGRLSLPQDMLDSHHWHAGTEFTVEDRPEGLLLRPLQQRPKRGREKTPGHSAGDGSSGCDRALADAMRDRYARLGH</sequence>
<evidence type="ECO:0000313" key="4">
    <source>
        <dbReference type="Proteomes" id="UP001595711"/>
    </source>
</evidence>
<dbReference type="SMART" id="SM00966">
    <property type="entry name" value="SpoVT_AbrB"/>
    <property type="match status" value="1"/>
</dbReference>
<accession>A0ABV7VE83</accession>
<dbReference type="SUPFAM" id="SSF89447">
    <property type="entry name" value="AbrB/MazE/MraZ-like"/>
    <property type="match status" value="1"/>
</dbReference>
<gene>
    <name evidence="3" type="ORF">ACFOOQ_09665</name>
</gene>
<organism evidence="3 4">
    <name type="scientific">Ferrovibrio xuzhouensis</name>
    <dbReference type="NCBI Taxonomy" id="1576914"/>
    <lineage>
        <taxon>Bacteria</taxon>
        <taxon>Pseudomonadati</taxon>
        <taxon>Pseudomonadota</taxon>
        <taxon>Alphaproteobacteria</taxon>
        <taxon>Rhodospirillales</taxon>
        <taxon>Rhodospirillaceae</taxon>
        <taxon>Ferrovibrio</taxon>
    </lineage>
</organism>